<evidence type="ECO:0000313" key="2">
    <source>
        <dbReference type="Proteomes" id="UP001334005"/>
    </source>
</evidence>
<proteinExistence type="predicted"/>
<dbReference type="EMBL" id="JARXNH020000048">
    <property type="protein sequence ID" value="MEK0247378.1"/>
    <property type="molecule type" value="Genomic_DNA"/>
</dbReference>
<accession>A0ABU8Z190</accession>
<keyword evidence="2" id="KW-1185">Reference proteome</keyword>
<dbReference type="Proteomes" id="UP001334005">
    <property type="component" value="Unassembled WGS sequence"/>
</dbReference>
<protein>
    <submittedName>
        <fullName evidence="1">Uncharacterized protein</fullName>
    </submittedName>
</protein>
<gene>
    <name evidence="1" type="ORF">QFI66_004440</name>
</gene>
<sequence length="57" mass="6791">MFVAFLKMMLAGEFLSFDYKINPKKNQRREVFFTHFSRPLPGASFRLDDKPHLLTKK</sequence>
<evidence type="ECO:0000313" key="1">
    <source>
        <dbReference type="EMBL" id="MEK0247378.1"/>
    </source>
</evidence>
<reference evidence="1 2" key="1">
    <citation type="submission" date="2024-03" db="EMBL/GenBank/DDBJ databases">
        <title>Two novel Raoultella species associated with bleeding cankers of broadleaf hosts, Raoultella scottia sp. nov. and Raoultella lignicola sp. nov.</title>
        <authorList>
            <person name="Brady C.L."/>
        </authorList>
    </citation>
    <scope>NUCLEOTIDE SEQUENCE [LARGE SCALE GENOMIC DNA]</scope>
    <source>
        <strain evidence="1 2">BAC 10a-01-01</strain>
    </source>
</reference>
<name>A0ABU8Z190_9ENTR</name>
<organism evidence="1 2">
    <name type="scientific">Raoultella scottii</name>
    <dbReference type="NCBI Taxonomy" id="3040937"/>
    <lineage>
        <taxon>Bacteria</taxon>
        <taxon>Pseudomonadati</taxon>
        <taxon>Pseudomonadota</taxon>
        <taxon>Gammaproteobacteria</taxon>
        <taxon>Enterobacterales</taxon>
        <taxon>Enterobacteriaceae</taxon>
        <taxon>Klebsiella/Raoultella group</taxon>
        <taxon>Raoultella</taxon>
    </lineage>
</organism>
<dbReference type="RefSeq" id="WP_331833841.1">
    <property type="nucleotide sequence ID" value="NZ_JARXNH020000048.1"/>
</dbReference>
<comment type="caution">
    <text evidence="1">The sequence shown here is derived from an EMBL/GenBank/DDBJ whole genome shotgun (WGS) entry which is preliminary data.</text>
</comment>